<feature type="chain" id="PRO_5035760690" evidence="5">
    <location>
        <begin position="18"/>
        <end position="139"/>
    </location>
</feature>
<evidence type="ECO:0000256" key="2">
    <source>
        <dbReference type="ARBA" id="ARBA00010112"/>
    </source>
</evidence>
<sequence>MLIISFVLFAIAHQGFSFREQVVGVRGKLTCNGKNLNSADVKLIDKNFIGPDIILASTKTDSDGNYELSGRSMAFLQMSVHLKIFHDCDDRGVPCQRTVDLRIPPSYVERNDVVSNYFDAGSMNMAFKYPNEQRSCFNG</sequence>
<dbReference type="AlphaFoldDB" id="A0A8S1GQS5"/>
<evidence type="ECO:0000256" key="3">
    <source>
        <dbReference type="ARBA" id="ARBA00022525"/>
    </source>
</evidence>
<gene>
    <name evidence="6" type="ORF">CAUJ_LOCUS1230</name>
</gene>
<dbReference type="PANTHER" id="PTHR21700:SF112">
    <property type="entry name" value="TRANSTHYRETIN-RELATED FAMILY DOMAIN"/>
    <property type="match status" value="1"/>
</dbReference>
<dbReference type="InterPro" id="IPR038479">
    <property type="entry name" value="Transthyretin-like_sf"/>
</dbReference>
<dbReference type="EMBL" id="CAJGYM010000002">
    <property type="protein sequence ID" value="CAD6185311.1"/>
    <property type="molecule type" value="Genomic_DNA"/>
</dbReference>
<evidence type="ECO:0000256" key="5">
    <source>
        <dbReference type="SAM" id="SignalP"/>
    </source>
</evidence>
<evidence type="ECO:0000313" key="6">
    <source>
        <dbReference type="EMBL" id="CAD6185311.1"/>
    </source>
</evidence>
<evidence type="ECO:0000256" key="1">
    <source>
        <dbReference type="ARBA" id="ARBA00004613"/>
    </source>
</evidence>
<keyword evidence="7" id="KW-1185">Reference proteome</keyword>
<dbReference type="GO" id="GO:0005576">
    <property type="term" value="C:extracellular region"/>
    <property type="evidence" value="ECO:0007669"/>
    <property type="project" value="UniProtKB-SubCell"/>
</dbReference>
<dbReference type="GO" id="GO:0009986">
    <property type="term" value="C:cell surface"/>
    <property type="evidence" value="ECO:0007669"/>
    <property type="project" value="InterPro"/>
</dbReference>
<name>A0A8S1GQS5_9PELO</name>
<organism evidence="6 7">
    <name type="scientific">Caenorhabditis auriculariae</name>
    <dbReference type="NCBI Taxonomy" id="2777116"/>
    <lineage>
        <taxon>Eukaryota</taxon>
        <taxon>Metazoa</taxon>
        <taxon>Ecdysozoa</taxon>
        <taxon>Nematoda</taxon>
        <taxon>Chromadorea</taxon>
        <taxon>Rhabditida</taxon>
        <taxon>Rhabditina</taxon>
        <taxon>Rhabditomorpha</taxon>
        <taxon>Rhabditoidea</taxon>
        <taxon>Rhabditidae</taxon>
        <taxon>Peloderinae</taxon>
        <taxon>Caenorhabditis</taxon>
    </lineage>
</organism>
<reference evidence="6" key="1">
    <citation type="submission" date="2020-10" db="EMBL/GenBank/DDBJ databases">
        <authorList>
            <person name="Kikuchi T."/>
        </authorList>
    </citation>
    <scope>NUCLEOTIDE SEQUENCE</scope>
    <source>
        <strain evidence="6">NKZ352</strain>
    </source>
</reference>
<keyword evidence="3" id="KW-0964">Secreted</keyword>
<proteinExistence type="inferred from homology"/>
<evidence type="ECO:0000256" key="4">
    <source>
        <dbReference type="ARBA" id="ARBA00022729"/>
    </source>
</evidence>
<evidence type="ECO:0000313" key="7">
    <source>
        <dbReference type="Proteomes" id="UP000835052"/>
    </source>
</evidence>
<accession>A0A8S1GQS5</accession>
<dbReference type="Gene3D" id="2.60.40.3330">
    <property type="match status" value="1"/>
</dbReference>
<keyword evidence="4 5" id="KW-0732">Signal</keyword>
<comment type="caution">
    <text evidence="6">The sequence shown here is derived from an EMBL/GenBank/DDBJ whole genome shotgun (WGS) entry which is preliminary data.</text>
</comment>
<dbReference type="PANTHER" id="PTHR21700">
    <property type="entry name" value="TRANSTHYRETIN-LIKE FAMILY PROTEIN-RELATED"/>
    <property type="match status" value="1"/>
</dbReference>
<dbReference type="InterPro" id="IPR001534">
    <property type="entry name" value="Transthyretin-like"/>
</dbReference>
<dbReference type="Proteomes" id="UP000835052">
    <property type="component" value="Unassembled WGS sequence"/>
</dbReference>
<dbReference type="Pfam" id="PF01060">
    <property type="entry name" value="TTR-52"/>
    <property type="match status" value="1"/>
</dbReference>
<comment type="similarity">
    <text evidence="2">Belongs to the nematode transthyretin-like family.</text>
</comment>
<feature type="signal peptide" evidence="5">
    <location>
        <begin position="1"/>
        <end position="17"/>
    </location>
</feature>
<protein>
    <submittedName>
        <fullName evidence="6">Uncharacterized protein</fullName>
    </submittedName>
</protein>
<dbReference type="OrthoDB" id="5837678at2759"/>
<comment type="subcellular location">
    <subcellularLocation>
        <location evidence="1">Secreted</location>
    </subcellularLocation>
</comment>